<proteinExistence type="predicted"/>
<evidence type="ECO:0008006" key="2">
    <source>
        <dbReference type="Google" id="ProtNLM"/>
    </source>
</evidence>
<accession>A0A6J4R511</accession>
<dbReference type="SUPFAM" id="SSF52833">
    <property type="entry name" value="Thioredoxin-like"/>
    <property type="match status" value="1"/>
</dbReference>
<organism evidence="1">
    <name type="scientific">uncultured Solirubrobacteraceae bacterium</name>
    <dbReference type="NCBI Taxonomy" id="1162706"/>
    <lineage>
        <taxon>Bacteria</taxon>
        <taxon>Bacillati</taxon>
        <taxon>Actinomycetota</taxon>
        <taxon>Thermoleophilia</taxon>
        <taxon>Solirubrobacterales</taxon>
        <taxon>Solirubrobacteraceae</taxon>
        <taxon>environmental samples</taxon>
    </lineage>
</organism>
<dbReference type="Pfam" id="PF13743">
    <property type="entry name" value="Thioredoxin_5"/>
    <property type="match status" value="1"/>
</dbReference>
<dbReference type="InterPro" id="IPR036249">
    <property type="entry name" value="Thioredoxin-like_sf"/>
</dbReference>
<dbReference type="AlphaFoldDB" id="A0A6J4R511"/>
<dbReference type="Gene3D" id="3.40.30.10">
    <property type="entry name" value="Glutaredoxin"/>
    <property type="match status" value="1"/>
</dbReference>
<evidence type="ECO:0000313" key="1">
    <source>
        <dbReference type="EMBL" id="CAA9464319.1"/>
    </source>
</evidence>
<name>A0A6J4R511_9ACTN</name>
<protein>
    <recommendedName>
        <fullName evidence="2">DSBA-like thioredoxin domain-containing protein</fullName>
    </recommendedName>
</protein>
<reference evidence="1" key="1">
    <citation type="submission" date="2020-02" db="EMBL/GenBank/DDBJ databases">
        <authorList>
            <person name="Meier V. D."/>
        </authorList>
    </citation>
    <scope>NUCLEOTIDE SEQUENCE</scope>
    <source>
        <strain evidence="1">AVDCRST_MAG38</strain>
    </source>
</reference>
<dbReference type="EMBL" id="CADCVJ010000032">
    <property type="protein sequence ID" value="CAA9464319.1"/>
    <property type="molecule type" value="Genomic_DNA"/>
</dbReference>
<gene>
    <name evidence="1" type="ORF">AVDCRST_MAG38-551</name>
</gene>
<sequence>MADVCITEYTDPGCPWAYSAEPFRRRLAWLYGDQLEWRLRLVGLSESAEDYESRGLTPEWFSEATRKIAADHEMPMDTRVRSRMSATMPACRAVVAARLHAPEKERLLLRRLRLRFFSGGMLDDPGLIAAAARDAGIDPDELSGWCEDPEVFKALRDDVAVARAPIPAARVLDHKLANWSGGVRYTCPSYEITRLADGVKIAVPGFQPFAVYDVITANLVPGLERRAAPETVEEVLEWTGTPLASKEVAVVCDIGLREARERLGRVAVEQHVGFDGFWTLSE</sequence>